<feature type="transmembrane region" description="Helical" evidence="5">
    <location>
        <begin position="153"/>
        <end position="174"/>
    </location>
</feature>
<dbReference type="STRING" id="504472.Slin_3956"/>
<proteinExistence type="predicted"/>
<feature type="transmembrane region" description="Helical" evidence="5">
    <location>
        <begin position="345"/>
        <end position="364"/>
    </location>
</feature>
<dbReference type="EMBL" id="CP001769">
    <property type="protein sequence ID" value="ADB39946.1"/>
    <property type="molecule type" value="Genomic_DNA"/>
</dbReference>
<dbReference type="InterPro" id="IPR036259">
    <property type="entry name" value="MFS_trans_sf"/>
</dbReference>
<accession>D2QIM0</accession>
<dbReference type="InterPro" id="IPR050382">
    <property type="entry name" value="MFS_Na/Anion_cotransporter"/>
</dbReference>
<feature type="transmembrane region" description="Helical" evidence="5">
    <location>
        <begin position="66"/>
        <end position="89"/>
    </location>
</feature>
<dbReference type="eggNOG" id="COG2271">
    <property type="taxonomic scope" value="Bacteria"/>
</dbReference>
<comment type="subcellular location">
    <subcellularLocation>
        <location evidence="1">Membrane</location>
        <topology evidence="1">Multi-pass membrane protein</topology>
    </subcellularLocation>
</comment>
<organism evidence="7 8">
    <name type="scientific">Spirosoma linguale (strain ATCC 33905 / DSM 74 / LMG 10896 / Claus 1)</name>
    <dbReference type="NCBI Taxonomy" id="504472"/>
    <lineage>
        <taxon>Bacteria</taxon>
        <taxon>Pseudomonadati</taxon>
        <taxon>Bacteroidota</taxon>
        <taxon>Cytophagia</taxon>
        <taxon>Cytophagales</taxon>
        <taxon>Cytophagaceae</taxon>
        <taxon>Spirosoma</taxon>
    </lineage>
</organism>
<keyword evidence="4 5" id="KW-0472">Membrane</keyword>
<evidence type="ECO:0000256" key="4">
    <source>
        <dbReference type="ARBA" id="ARBA00023136"/>
    </source>
</evidence>
<feature type="transmembrane region" description="Helical" evidence="5">
    <location>
        <begin position="247"/>
        <end position="268"/>
    </location>
</feature>
<evidence type="ECO:0000256" key="3">
    <source>
        <dbReference type="ARBA" id="ARBA00022989"/>
    </source>
</evidence>
<dbReference type="PANTHER" id="PTHR11662:SF285">
    <property type="entry name" value="HEXURONATE TRANSPORTER"/>
    <property type="match status" value="1"/>
</dbReference>
<keyword evidence="2 5" id="KW-0812">Transmembrane</keyword>
<dbReference type="PROSITE" id="PS50850">
    <property type="entry name" value="MFS"/>
    <property type="match status" value="1"/>
</dbReference>
<dbReference type="InterPro" id="IPR020846">
    <property type="entry name" value="MFS_dom"/>
</dbReference>
<dbReference type="Gene3D" id="1.20.1250.20">
    <property type="entry name" value="MFS general substrate transporter like domains"/>
    <property type="match status" value="2"/>
</dbReference>
<evidence type="ECO:0000313" key="7">
    <source>
        <dbReference type="EMBL" id="ADB39946.1"/>
    </source>
</evidence>
<keyword evidence="3 5" id="KW-1133">Transmembrane helix</keyword>
<gene>
    <name evidence="7" type="ordered locus">Slin_3956</name>
</gene>
<dbReference type="InterPro" id="IPR011701">
    <property type="entry name" value="MFS"/>
</dbReference>
<feature type="transmembrane region" description="Helical" evidence="5">
    <location>
        <begin position="321"/>
        <end position="339"/>
    </location>
</feature>
<evidence type="ECO:0000256" key="2">
    <source>
        <dbReference type="ARBA" id="ARBA00022692"/>
    </source>
</evidence>
<dbReference type="SUPFAM" id="SSF103473">
    <property type="entry name" value="MFS general substrate transporter"/>
    <property type="match status" value="1"/>
</dbReference>
<dbReference type="CDD" id="cd17319">
    <property type="entry name" value="MFS_ExuT_GudP_like"/>
    <property type="match status" value="1"/>
</dbReference>
<dbReference type="HOGENOM" id="CLU_001265_5_1_10"/>
<keyword evidence="8" id="KW-1185">Reference proteome</keyword>
<dbReference type="PANTHER" id="PTHR11662">
    <property type="entry name" value="SOLUTE CARRIER FAMILY 17"/>
    <property type="match status" value="1"/>
</dbReference>
<sequence length="449" mass="49646">MPAPASIPRQPNTLTPTPVTTSKTHNYRWIIVVLLFTATTINYLDRQIIGLLKPILEVEFSWTETQFANIVIAFTAAYAVGLLVFGWFIDKVGTKIGYAVTIVWWSVAGMLHALARSAFGFGLARVGLGLGEAGNYPAAVKTVAEWFPQKERALATGLFNAGTSIGVVAALLIVPWILSHYGWQEVFWITGAMGFVWLIFWLIFYEVPARQQRLSAEEYDYITSGQEAETEKKLPIKWFRLFTLPQTWALITGKGLIDPIYWFFLFWLPSYFSSTFKLDLKKPSLELMLIYLATTVGSIGGGYLSSWLIKRGWPTLKARKTVLIIFAGLELSIILAQFATDVWVAVGLISLAVAVHQAWATNVFTMASDLFPKQAVSSAVGIAGMAGAVGGIFFPMLVGRLLDTYKAAGNLSGGYNVLFTICGFTYLTAWVIIHLLTRKPKPVDISQLT</sequence>
<evidence type="ECO:0000256" key="1">
    <source>
        <dbReference type="ARBA" id="ARBA00004141"/>
    </source>
</evidence>
<feature type="transmembrane region" description="Helical" evidence="5">
    <location>
        <begin position="417"/>
        <end position="436"/>
    </location>
</feature>
<evidence type="ECO:0000259" key="6">
    <source>
        <dbReference type="PROSITE" id="PS50850"/>
    </source>
</evidence>
<feature type="transmembrane region" description="Helical" evidence="5">
    <location>
        <begin position="27"/>
        <end position="45"/>
    </location>
</feature>
<feature type="transmembrane region" description="Helical" evidence="5">
    <location>
        <begin position="186"/>
        <end position="205"/>
    </location>
</feature>
<dbReference type="Pfam" id="PF07690">
    <property type="entry name" value="MFS_1"/>
    <property type="match status" value="1"/>
</dbReference>
<dbReference type="Proteomes" id="UP000002028">
    <property type="component" value="Chromosome"/>
</dbReference>
<protein>
    <submittedName>
        <fullName evidence="7">Major facilitator superfamily MFS_1</fullName>
    </submittedName>
</protein>
<feature type="transmembrane region" description="Helical" evidence="5">
    <location>
        <begin position="376"/>
        <end position="397"/>
    </location>
</feature>
<dbReference type="GO" id="GO:0015134">
    <property type="term" value="F:hexuronate transmembrane transporter activity"/>
    <property type="evidence" value="ECO:0007669"/>
    <property type="project" value="TreeGrafter"/>
</dbReference>
<dbReference type="PIRSF" id="PIRSF002808">
    <property type="entry name" value="Hexose_phosphate_transp"/>
    <property type="match status" value="1"/>
</dbReference>
<dbReference type="InterPro" id="IPR000849">
    <property type="entry name" value="Sugar_P_transporter"/>
</dbReference>
<dbReference type="RefSeq" id="WP_012928457.1">
    <property type="nucleotide sequence ID" value="NC_013730.1"/>
</dbReference>
<dbReference type="AlphaFoldDB" id="D2QIM0"/>
<dbReference type="KEGG" id="sli:Slin_3956"/>
<name>D2QIM0_SPILD</name>
<feature type="domain" description="Major facilitator superfamily (MFS) profile" evidence="6">
    <location>
        <begin position="31"/>
        <end position="441"/>
    </location>
</feature>
<dbReference type="GO" id="GO:0016020">
    <property type="term" value="C:membrane"/>
    <property type="evidence" value="ECO:0007669"/>
    <property type="project" value="UniProtKB-SubCell"/>
</dbReference>
<evidence type="ECO:0000313" key="8">
    <source>
        <dbReference type="Proteomes" id="UP000002028"/>
    </source>
</evidence>
<reference evidence="7 8" key="1">
    <citation type="journal article" date="2010" name="Stand. Genomic Sci.">
        <title>Complete genome sequence of Spirosoma linguale type strain (1).</title>
        <authorList>
            <person name="Lail K."/>
            <person name="Sikorski J."/>
            <person name="Saunders E."/>
            <person name="Lapidus A."/>
            <person name="Glavina Del Rio T."/>
            <person name="Copeland A."/>
            <person name="Tice H."/>
            <person name="Cheng J.-F."/>
            <person name="Lucas S."/>
            <person name="Nolan M."/>
            <person name="Bruce D."/>
            <person name="Goodwin L."/>
            <person name="Pitluck S."/>
            <person name="Ivanova N."/>
            <person name="Mavromatis K."/>
            <person name="Ovchinnikova G."/>
            <person name="Pati A."/>
            <person name="Chen A."/>
            <person name="Palaniappan K."/>
            <person name="Land M."/>
            <person name="Hauser L."/>
            <person name="Chang Y.-J."/>
            <person name="Jeffries C.D."/>
            <person name="Chain P."/>
            <person name="Brettin T."/>
            <person name="Detter J.C."/>
            <person name="Schuetze A."/>
            <person name="Rohde M."/>
            <person name="Tindall B.J."/>
            <person name="Goeker M."/>
            <person name="Bristow J."/>
            <person name="Eisen J.A."/>
            <person name="Markowitz V."/>
            <person name="Hugenholtz P."/>
            <person name="Kyrpides N.C."/>
            <person name="Klenk H.-P."/>
            <person name="Chen F."/>
        </authorList>
    </citation>
    <scope>NUCLEOTIDE SEQUENCE [LARGE SCALE GENOMIC DNA]</scope>
    <source>
        <strain evidence="8">ATCC 33905 / DSM 74 / LMG 10896 / Claus 1</strain>
    </source>
</reference>
<evidence type="ECO:0000256" key="5">
    <source>
        <dbReference type="SAM" id="Phobius"/>
    </source>
</evidence>
<feature type="transmembrane region" description="Helical" evidence="5">
    <location>
        <begin position="288"/>
        <end position="309"/>
    </location>
</feature>